<dbReference type="Proteomes" id="UP000481583">
    <property type="component" value="Unassembled WGS sequence"/>
</dbReference>
<proteinExistence type="predicted"/>
<keyword evidence="2" id="KW-1185">Reference proteome</keyword>
<evidence type="ECO:0000313" key="1">
    <source>
        <dbReference type="EMBL" id="NGN67632.1"/>
    </source>
</evidence>
<organism evidence="1 2">
    <name type="scientific">Streptomyces coryli</name>
    <dbReference type="NCBI Taxonomy" id="1128680"/>
    <lineage>
        <taxon>Bacteria</taxon>
        <taxon>Bacillati</taxon>
        <taxon>Actinomycetota</taxon>
        <taxon>Actinomycetes</taxon>
        <taxon>Kitasatosporales</taxon>
        <taxon>Streptomycetaceae</taxon>
        <taxon>Streptomyces</taxon>
    </lineage>
</organism>
<comment type="caution">
    <text evidence="1">The sequence shown here is derived from an EMBL/GenBank/DDBJ whole genome shotgun (WGS) entry which is preliminary data.</text>
</comment>
<sequence>MSAAIAVVLAVAGTWFARLQPIQQGSTWMKPMSSGDAWELENSALTLGAGHSHNILVRQEPRAEITMRLTLRNDSSLDLKVIDPEPALAAKRAQSPVAIWQPQSLRFSADIFSDKPAGKLTPPFTLAPGEEMRVEFTSTIGDPDRRFQRNSDGVATLSGIEVPLRFSWFGIPRTQNVPLDVQIAISPHAEDYLKPKADKINTPAR</sequence>
<name>A0A6G4U6L1_9ACTN</name>
<dbReference type="RefSeq" id="WP_165240924.1">
    <property type="nucleotide sequence ID" value="NZ_JAAKZV010000153.1"/>
</dbReference>
<evidence type="ECO:0000313" key="2">
    <source>
        <dbReference type="Proteomes" id="UP000481583"/>
    </source>
</evidence>
<dbReference type="AlphaFoldDB" id="A0A6G4U6L1"/>
<dbReference type="EMBL" id="JAAKZV010000153">
    <property type="protein sequence ID" value="NGN67632.1"/>
    <property type="molecule type" value="Genomic_DNA"/>
</dbReference>
<accession>A0A6G4U6L1</accession>
<protein>
    <submittedName>
        <fullName evidence="1">Uncharacterized protein</fullName>
    </submittedName>
</protein>
<gene>
    <name evidence="1" type="ORF">G5C51_27490</name>
</gene>
<reference evidence="1 2" key="1">
    <citation type="submission" date="2020-02" db="EMBL/GenBank/DDBJ databases">
        <title>Whole-genome analyses of novel actinobacteria.</title>
        <authorList>
            <person name="Sahin N."/>
        </authorList>
    </citation>
    <scope>NUCLEOTIDE SEQUENCE [LARGE SCALE GENOMIC DNA]</scope>
    <source>
        <strain evidence="1 2">A7024</strain>
    </source>
</reference>